<comment type="caution">
    <text evidence="2">The sequence shown here is derived from an EMBL/GenBank/DDBJ whole genome shotgun (WGS) entry which is preliminary data.</text>
</comment>
<accession>A0A8H8S1S5</accession>
<dbReference type="PANTHER" id="PTHR38643">
    <property type="entry name" value="PURINE NUCLEOSIDE PERMEASE C285.05-RELATED"/>
    <property type="match status" value="1"/>
</dbReference>
<dbReference type="GO" id="GO:0005783">
    <property type="term" value="C:endoplasmic reticulum"/>
    <property type="evidence" value="ECO:0007669"/>
    <property type="project" value="TreeGrafter"/>
</dbReference>
<sequence>RSICDSIQSSITFKMRLLDIANVLGGAAIVVANPVAEKFQRDEPATNNTVVEIVEKIVYECPKISPKVFIISMFSPEADVWYENAETKGSIGNLLAMNITVPGLSMLFPDVHCLADESVCQLTTGESEINAATSIQALMLSAQFDLTQTYFMVAGIAGINPMYGTLGSIAFSKYAVQVALQYEFDARDIPDNYSTGYIPLGSYAPDQYPTSIYGTEVFEVNEALRDMAVGFASNATYNSSSAAVAYRANYATDGRYAAATTKPGVITCDVATSDVYYSGTLLAEAFGNFTTLLTNGSGQYCMTAQEDNATLEAMIRASINGLVDFARIIVMRTGSDFDRPYHGESVEDNLFYADQGGFEPAIQNIYIAGTSVVQGILGGWEDTFKAGVKPTNYIGDIFGSIGGEPDFGPGSSYGGEEVDLSQVGISKRTAMGRSRRTMKGKRGLPGAKRS</sequence>
<keyword evidence="3" id="KW-1185">Reference proteome</keyword>
<reference evidence="2 3" key="1">
    <citation type="submission" date="2018-05" db="EMBL/GenBank/DDBJ databases">
        <title>Genome sequencing and assembly of the regulated plant pathogen Lachnellula willkommii and related sister species for the development of diagnostic species identification markers.</title>
        <authorList>
            <person name="Giroux E."/>
            <person name="Bilodeau G."/>
        </authorList>
    </citation>
    <scope>NUCLEOTIDE SEQUENCE [LARGE SCALE GENOMIC DNA]</scope>
    <source>
        <strain evidence="2 3">CBS 160.35</strain>
    </source>
</reference>
<dbReference type="OrthoDB" id="2331083at2759"/>
<organism evidence="2 3">
    <name type="scientific">Lachnellula occidentalis</name>
    <dbReference type="NCBI Taxonomy" id="215460"/>
    <lineage>
        <taxon>Eukaryota</taxon>
        <taxon>Fungi</taxon>
        <taxon>Dikarya</taxon>
        <taxon>Ascomycota</taxon>
        <taxon>Pezizomycotina</taxon>
        <taxon>Leotiomycetes</taxon>
        <taxon>Helotiales</taxon>
        <taxon>Lachnaceae</taxon>
        <taxon>Lachnellula</taxon>
    </lineage>
</organism>
<feature type="compositionally biased region" description="Basic residues" evidence="1">
    <location>
        <begin position="433"/>
        <end position="450"/>
    </location>
</feature>
<dbReference type="Pfam" id="PF06516">
    <property type="entry name" value="NUP"/>
    <property type="match status" value="1"/>
</dbReference>
<evidence type="ECO:0000313" key="3">
    <source>
        <dbReference type="Proteomes" id="UP000443090"/>
    </source>
</evidence>
<feature type="region of interest" description="Disordered" evidence="1">
    <location>
        <begin position="429"/>
        <end position="450"/>
    </location>
</feature>
<gene>
    <name evidence="2" type="primary">NUP_2</name>
    <name evidence="2" type="ORF">LOCC1_G004253</name>
</gene>
<name>A0A8H8S1S5_9HELO</name>
<dbReference type="PANTHER" id="PTHR38643:SF1">
    <property type="entry name" value="PURINE NUCLEOSIDE PERMEASE C285.05-RELATED"/>
    <property type="match status" value="1"/>
</dbReference>
<evidence type="ECO:0000256" key="1">
    <source>
        <dbReference type="SAM" id="MobiDB-lite"/>
    </source>
</evidence>
<dbReference type="Proteomes" id="UP000443090">
    <property type="component" value="Unassembled WGS sequence"/>
</dbReference>
<dbReference type="AlphaFoldDB" id="A0A8H8S1S5"/>
<proteinExistence type="predicted"/>
<dbReference type="EMBL" id="QGMI01000210">
    <property type="protein sequence ID" value="TVY45050.1"/>
    <property type="molecule type" value="Genomic_DNA"/>
</dbReference>
<feature type="non-terminal residue" evidence="2">
    <location>
        <position position="1"/>
    </location>
</feature>
<evidence type="ECO:0000313" key="2">
    <source>
        <dbReference type="EMBL" id="TVY45050.1"/>
    </source>
</evidence>
<dbReference type="GO" id="GO:0055085">
    <property type="term" value="P:transmembrane transport"/>
    <property type="evidence" value="ECO:0007669"/>
    <property type="project" value="InterPro"/>
</dbReference>
<dbReference type="InterPro" id="IPR009486">
    <property type="entry name" value="Pur_nuclsid_perm"/>
</dbReference>
<protein>
    <submittedName>
        <fullName evidence="2">Purine nucleoside permease</fullName>
    </submittedName>
</protein>